<feature type="region of interest" description="Disordered" evidence="1">
    <location>
        <begin position="121"/>
        <end position="143"/>
    </location>
</feature>
<protein>
    <recommendedName>
        <fullName evidence="4">DUF488 domain-containing protein</fullName>
    </recommendedName>
</protein>
<dbReference type="EMBL" id="NPEX01000123">
    <property type="protein sequence ID" value="RAI42829.1"/>
    <property type="molecule type" value="Genomic_DNA"/>
</dbReference>
<proteinExistence type="predicted"/>
<organism evidence="2 3">
    <name type="scientific">Rhodoplanes roseus</name>
    <dbReference type="NCBI Taxonomy" id="29409"/>
    <lineage>
        <taxon>Bacteria</taxon>
        <taxon>Pseudomonadati</taxon>
        <taxon>Pseudomonadota</taxon>
        <taxon>Alphaproteobacteria</taxon>
        <taxon>Hyphomicrobiales</taxon>
        <taxon>Nitrobacteraceae</taxon>
        <taxon>Rhodoplanes</taxon>
    </lineage>
</organism>
<sequence>GDALGGRPRDRSFYCEGVADYERMAQAPEFRAGLDRVVGGAGKYRIALMCAERDPLTCHRCLLVGRALAARGVGVRHVVDDGTLTQSQIEDALLALAGHAGEDLFAPRSERLALAYRAQGRKHAFEEPEPPDGTGPRIRNNAD</sequence>
<evidence type="ECO:0008006" key="4">
    <source>
        <dbReference type="Google" id="ProtNLM"/>
    </source>
</evidence>
<evidence type="ECO:0000256" key="1">
    <source>
        <dbReference type="SAM" id="MobiDB-lite"/>
    </source>
</evidence>
<keyword evidence="3" id="KW-1185">Reference proteome</keyword>
<dbReference type="Pfam" id="PF04343">
    <property type="entry name" value="DUF488"/>
    <property type="match status" value="1"/>
</dbReference>
<feature type="non-terminal residue" evidence="2">
    <location>
        <position position="1"/>
    </location>
</feature>
<comment type="caution">
    <text evidence="2">The sequence shown here is derived from an EMBL/GenBank/DDBJ whole genome shotgun (WGS) entry which is preliminary data.</text>
</comment>
<dbReference type="RefSeq" id="WP_146604516.1">
    <property type="nucleotide sequence ID" value="NZ_NPEX01000123.1"/>
</dbReference>
<dbReference type="InterPro" id="IPR007438">
    <property type="entry name" value="DUF488"/>
</dbReference>
<evidence type="ECO:0000313" key="3">
    <source>
        <dbReference type="Proteomes" id="UP000249130"/>
    </source>
</evidence>
<gene>
    <name evidence="2" type="ORF">CH341_17415</name>
</gene>
<name>A0A327KVH6_9BRAD</name>
<dbReference type="AlphaFoldDB" id="A0A327KVH6"/>
<reference evidence="2 3" key="1">
    <citation type="submission" date="2017-07" db="EMBL/GenBank/DDBJ databases">
        <title>Draft Genome Sequences of Select Purple Nonsulfur Bacteria.</title>
        <authorList>
            <person name="Lasarre B."/>
            <person name="Mckinlay J.B."/>
        </authorList>
    </citation>
    <scope>NUCLEOTIDE SEQUENCE [LARGE SCALE GENOMIC DNA]</scope>
    <source>
        <strain evidence="2 3">DSM 5909</strain>
    </source>
</reference>
<dbReference type="Proteomes" id="UP000249130">
    <property type="component" value="Unassembled WGS sequence"/>
</dbReference>
<dbReference type="OrthoDB" id="9789109at2"/>
<accession>A0A327KVH6</accession>
<evidence type="ECO:0000313" key="2">
    <source>
        <dbReference type="EMBL" id="RAI42829.1"/>
    </source>
</evidence>